<evidence type="ECO:0000256" key="2">
    <source>
        <dbReference type="SAM" id="MobiDB-lite"/>
    </source>
</evidence>
<dbReference type="VEuPathDB" id="VectorBase:HLOH_057016"/>
<proteinExistence type="predicted"/>
<dbReference type="PANTHER" id="PTHR44117:SF1">
    <property type="entry name" value="INTRAFLAGELLAR TRANSPORT PROTEIN 88 HOMOLOG"/>
    <property type="match status" value="1"/>
</dbReference>
<dbReference type="PANTHER" id="PTHR44117">
    <property type="entry name" value="INTRAFLAGELLAR TRANSPORT PROTEIN 88 HOMOLOG"/>
    <property type="match status" value="1"/>
</dbReference>
<dbReference type="Pfam" id="PF13176">
    <property type="entry name" value="TPR_7"/>
    <property type="match status" value="1"/>
</dbReference>
<organism evidence="3 4">
    <name type="scientific">Haemaphysalis longicornis</name>
    <name type="common">Bush tick</name>
    <dbReference type="NCBI Taxonomy" id="44386"/>
    <lineage>
        <taxon>Eukaryota</taxon>
        <taxon>Metazoa</taxon>
        <taxon>Ecdysozoa</taxon>
        <taxon>Arthropoda</taxon>
        <taxon>Chelicerata</taxon>
        <taxon>Arachnida</taxon>
        <taxon>Acari</taxon>
        <taxon>Parasitiformes</taxon>
        <taxon>Ixodida</taxon>
        <taxon>Ixodoidea</taxon>
        <taxon>Ixodidae</taxon>
        <taxon>Haemaphysalinae</taxon>
        <taxon>Haemaphysalis</taxon>
    </lineage>
</organism>
<feature type="compositionally biased region" description="Acidic residues" evidence="2">
    <location>
        <begin position="530"/>
        <end position="545"/>
    </location>
</feature>
<dbReference type="Gene3D" id="1.25.40.10">
    <property type="entry name" value="Tetratricopeptide repeat domain"/>
    <property type="match status" value="2"/>
</dbReference>
<dbReference type="GO" id="GO:0005814">
    <property type="term" value="C:centriole"/>
    <property type="evidence" value="ECO:0007669"/>
    <property type="project" value="TreeGrafter"/>
</dbReference>
<gene>
    <name evidence="3" type="ORF">HPB48_023050</name>
</gene>
<dbReference type="EMBL" id="JABSTR010000011">
    <property type="protein sequence ID" value="KAH9382194.1"/>
    <property type="molecule type" value="Genomic_DNA"/>
</dbReference>
<dbReference type="GO" id="GO:0036064">
    <property type="term" value="C:ciliary basal body"/>
    <property type="evidence" value="ECO:0007669"/>
    <property type="project" value="TreeGrafter"/>
</dbReference>
<protein>
    <submittedName>
        <fullName evidence="3">Uncharacterized protein</fullName>
    </submittedName>
</protein>
<feature type="compositionally biased region" description="Low complexity" evidence="2">
    <location>
        <begin position="494"/>
        <end position="504"/>
    </location>
</feature>
<dbReference type="SMART" id="SM00028">
    <property type="entry name" value="TPR"/>
    <property type="match status" value="5"/>
</dbReference>
<dbReference type="GO" id="GO:0042073">
    <property type="term" value="P:intraciliary transport"/>
    <property type="evidence" value="ECO:0007669"/>
    <property type="project" value="TreeGrafter"/>
</dbReference>
<dbReference type="OMA" id="LHICGTI"/>
<feature type="repeat" description="TPR" evidence="1">
    <location>
        <begin position="1"/>
        <end position="28"/>
    </location>
</feature>
<feature type="repeat" description="TPR" evidence="1">
    <location>
        <begin position="261"/>
        <end position="294"/>
    </location>
</feature>
<feature type="repeat" description="TPR" evidence="1">
    <location>
        <begin position="227"/>
        <end position="260"/>
    </location>
</feature>
<dbReference type="Pfam" id="PF13414">
    <property type="entry name" value="TPR_11"/>
    <property type="match status" value="1"/>
</dbReference>
<keyword evidence="4" id="KW-1185">Reference proteome</keyword>
<feature type="region of interest" description="Disordered" evidence="2">
    <location>
        <begin position="469"/>
        <end position="545"/>
    </location>
</feature>
<dbReference type="Proteomes" id="UP000821853">
    <property type="component" value="Chromosome 9"/>
</dbReference>
<evidence type="ECO:0000256" key="1">
    <source>
        <dbReference type="PROSITE-ProRule" id="PRU00339"/>
    </source>
</evidence>
<evidence type="ECO:0000313" key="3">
    <source>
        <dbReference type="EMBL" id="KAH9382194.1"/>
    </source>
</evidence>
<keyword evidence="1" id="KW-0802">TPR repeat</keyword>
<name>A0A9J6H350_HAELO</name>
<reference evidence="3 4" key="1">
    <citation type="journal article" date="2020" name="Cell">
        <title>Large-Scale Comparative Analyses of Tick Genomes Elucidate Their Genetic Diversity and Vector Capacities.</title>
        <authorList>
            <consortium name="Tick Genome and Microbiome Consortium (TIGMIC)"/>
            <person name="Jia N."/>
            <person name="Wang J."/>
            <person name="Shi W."/>
            <person name="Du L."/>
            <person name="Sun Y."/>
            <person name="Zhan W."/>
            <person name="Jiang J.F."/>
            <person name="Wang Q."/>
            <person name="Zhang B."/>
            <person name="Ji P."/>
            <person name="Bell-Sakyi L."/>
            <person name="Cui X.M."/>
            <person name="Yuan T.T."/>
            <person name="Jiang B.G."/>
            <person name="Yang W.F."/>
            <person name="Lam T.T."/>
            <person name="Chang Q.C."/>
            <person name="Ding S.J."/>
            <person name="Wang X.J."/>
            <person name="Zhu J.G."/>
            <person name="Ruan X.D."/>
            <person name="Zhao L."/>
            <person name="Wei J.T."/>
            <person name="Ye R.Z."/>
            <person name="Que T.C."/>
            <person name="Du C.H."/>
            <person name="Zhou Y.H."/>
            <person name="Cheng J.X."/>
            <person name="Dai P.F."/>
            <person name="Guo W.B."/>
            <person name="Han X.H."/>
            <person name="Huang E.J."/>
            <person name="Li L.F."/>
            <person name="Wei W."/>
            <person name="Gao Y.C."/>
            <person name="Liu J.Z."/>
            <person name="Shao H.Z."/>
            <person name="Wang X."/>
            <person name="Wang C.C."/>
            <person name="Yang T.C."/>
            <person name="Huo Q.B."/>
            <person name="Li W."/>
            <person name="Chen H.Y."/>
            <person name="Chen S.E."/>
            <person name="Zhou L.G."/>
            <person name="Ni X.B."/>
            <person name="Tian J.H."/>
            <person name="Sheng Y."/>
            <person name="Liu T."/>
            <person name="Pan Y.S."/>
            <person name="Xia L.Y."/>
            <person name="Li J."/>
            <person name="Zhao F."/>
            <person name="Cao W.C."/>
        </authorList>
    </citation>
    <scope>NUCLEOTIDE SEQUENCE [LARGE SCALE GENOMIC DNA]</scope>
    <source>
        <strain evidence="3">HaeL-2018</strain>
    </source>
</reference>
<dbReference type="AlphaFoldDB" id="A0A9J6H350"/>
<dbReference type="Pfam" id="PF13174">
    <property type="entry name" value="TPR_6"/>
    <property type="match status" value="1"/>
</dbReference>
<accession>A0A9J6H350</accession>
<dbReference type="GO" id="GO:0019894">
    <property type="term" value="F:kinesin binding"/>
    <property type="evidence" value="ECO:0007669"/>
    <property type="project" value="TreeGrafter"/>
</dbReference>
<sequence length="545" mass="61400">MGNIYFYQGNYSKAIKFFRMALDQVPNTHKDMRLKIMKNIAAGLCTHGQLVDAGRRWSTSWRRRRTSAPPCTWWPASTSYVVAGGGDRDKDDPAEMLFFEEIKNDSLQQIERERRHEAEWCISTAAKLIAPVISTSFSEGYEWCLEQIKSSAYAYIANDLEISKAVAYLRKREFNQAIETLKAFEKKDTKVASTAATNLCFLYYLQGDLSQADKYADQAVQADRYNAGALVNKGNCCFSNNDLERAVEYYREALTTEASCAEALYNQGLAYQKLGSLEEALDCFFKLRAIVKTIPQVVYQIARTYELQRNMDEALEWYQQLVTLVPTDPNLLSKIAEIYDSQGDKQLAFQFQSDTEPGEVAPPGGQLPPQERQLPAGSFHLQGAPQKVSRERRMYALHCVITHSFEDSLFQTFCACLIGVYCCITKVVGKEIADQLHRFSSIGLRFLVRLTGDLGMSESAEYAAKLKKAEKAKEMKEHRTSSSGSRSGSRRSSGRLSRDGSASSNASYEDPLGPLEERPRTAARARNQIEDDFDNDDLGDDMLPE</sequence>
<feature type="repeat" description="TPR" evidence="1">
    <location>
        <begin position="295"/>
        <end position="328"/>
    </location>
</feature>
<feature type="compositionally biased region" description="Basic and acidic residues" evidence="2">
    <location>
        <begin position="469"/>
        <end position="480"/>
    </location>
</feature>
<comment type="caution">
    <text evidence="3">The sequence shown here is derived from an EMBL/GenBank/DDBJ whole genome shotgun (WGS) entry which is preliminary data.</text>
</comment>
<dbReference type="InterPro" id="IPR019734">
    <property type="entry name" value="TPR_rpt"/>
</dbReference>
<dbReference type="OrthoDB" id="1926212at2759"/>
<dbReference type="GO" id="GO:0097730">
    <property type="term" value="C:non-motile cilium"/>
    <property type="evidence" value="ECO:0007669"/>
    <property type="project" value="TreeGrafter"/>
</dbReference>
<dbReference type="PROSITE" id="PS50293">
    <property type="entry name" value="TPR_REGION"/>
    <property type="match status" value="1"/>
</dbReference>
<evidence type="ECO:0000313" key="4">
    <source>
        <dbReference type="Proteomes" id="UP000821853"/>
    </source>
</evidence>
<dbReference type="SUPFAM" id="SSF48452">
    <property type="entry name" value="TPR-like"/>
    <property type="match status" value="1"/>
</dbReference>
<dbReference type="PROSITE" id="PS50005">
    <property type="entry name" value="TPR"/>
    <property type="match status" value="4"/>
</dbReference>
<dbReference type="GO" id="GO:1905515">
    <property type="term" value="P:non-motile cilium assembly"/>
    <property type="evidence" value="ECO:0007669"/>
    <property type="project" value="TreeGrafter"/>
</dbReference>
<dbReference type="GO" id="GO:0097546">
    <property type="term" value="C:ciliary base"/>
    <property type="evidence" value="ECO:0007669"/>
    <property type="project" value="TreeGrafter"/>
</dbReference>
<dbReference type="InterPro" id="IPR011990">
    <property type="entry name" value="TPR-like_helical_dom_sf"/>
</dbReference>